<dbReference type="PANTHER" id="PTHR47037:SF1">
    <property type="entry name" value="LARGE RIBOSOMAL SUBUNIT PROTEIN BL33M"/>
    <property type="match status" value="1"/>
</dbReference>
<dbReference type="GO" id="GO:0003735">
    <property type="term" value="F:structural constituent of ribosome"/>
    <property type="evidence" value="ECO:0007669"/>
    <property type="project" value="InterPro"/>
</dbReference>
<keyword evidence="3" id="KW-0689">Ribosomal protein</keyword>
<keyword evidence="4" id="KW-0496">Mitochondrion</keyword>
<dbReference type="GO" id="GO:0005739">
    <property type="term" value="C:mitochondrion"/>
    <property type="evidence" value="ECO:0007669"/>
    <property type="project" value="UniProtKB-SubCell"/>
</dbReference>
<reference evidence="8" key="1">
    <citation type="journal article" date="2017" name="Genome Biol.">
        <title>Comparative genomics reveals high biological diversity and specific adaptations in the industrially and medically important fungal genus Aspergillus.</title>
        <authorList>
            <person name="de Vries R.P."/>
            <person name="Riley R."/>
            <person name="Wiebenga A."/>
            <person name="Aguilar-Osorio G."/>
            <person name="Amillis S."/>
            <person name="Uchima C.A."/>
            <person name="Anderluh G."/>
            <person name="Asadollahi M."/>
            <person name="Askin M."/>
            <person name="Barry K."/>
            <person name="Battaglia E."/>
            <person name="Bayram O."/>
            <person name="Benocci T."/>
            <person name="Braus-Stromeyer S.A."/>
            <person name="Caldana C."/>
            <person name="Canovas D."/>
            <person name="Cerqueira G.C."/>
            <person name="Chen F."/>
            <person name="Chen W."/>
            <person name="Choi C."/>
            <person name="Clum A."/>
            <person name="Dos Santos R.A."/>
            <person name="Damasio A.R."/>
            <person name="Diallinas G."/>
            <person name="Emri T."/>
            <person name="Fekete E."/>
            <person name="Flipphi M."/>
            <person name="Freyberg S."/>
            <person name="Gallo A."/>
            <person name="Gournas C."/>
            <person name="Habgood R."/>
            <person name="Hainaut M."/>
            <person name="Harispe M.L."/>
            <person name="Henrissat B."/>
            <person name="Hilden K.S."/>
            <person name="Hope R."/>
            <person name="Hossain A."/>
            <person name="Karabika E."/>
            <person name="Karaffa L."/>
            <person name="Karanyi Z."/>
            <person name="Krasevec N."/>
            <person name="Kuo A."/>
            <person name="Kusch H."/>
            <person name="LaButti K."/>
            <person name="Lagendijk E.L."/>
            <person name="Lapidus A."/>
            <person name="Levasseur A."/>
            <person name="Lindquist E."/>
            <person name="Lipzen A."/>
            <person name="Logrieco A.F."/>
            <person name="MacCabe A."/>
            <person name="Maekelae M.R."/>
            <person name="Malavazi I."/>
            <person name="Melin P."/>
            <person name="Meyer V."/>
            <person name="Mielnichuk N."/>
            <person name="Miskei M."/>
            <person name="Molnar A.P."/>
            <person name="Mule G."/>
            <person name="Ngan C.Y."/>
            <person name="Orejas M."/>
            <person name="Orosz E."/>
            <person name="Ouedraogo J.P."/>
            <person name="Overkamp K.M."/>
            <person name="Park H.-S."/>
            <person name="Perrone G."/>
            <person name="Piumi F."/>
            <person name="Punt P.J."/>
            <person name="Ram A.F."/>
            <person name="Ramon A."/>
            <person name="Rauscher S."/>
            <person name="Record E."/>
            <person name="Riano-Pachon D.M."/>
            <person name="Robert V."/>
            <person name="Roehrig J."/>
            <person name="Ruller R."/>
            <person name="Salamov A."/>
            <person name="Salih N.S."/>
            <person name="Samson R.A."/>
            <person name="Sandor E."/>
            <person name="Sanguinetti M."/>
            <person name="Schuetze T."/>
            <person name="Sepcic K."/>
            <person name="Shelest E."/>
            <person name="Sherlock G."/>
            <person name="Sophianopoulou V."/>
            <person name="Squina F.M."/>
            <person name="Sun H."/>
            <person name="Susca A."/>
            <person name="Todd R.B."/>
            <person name="Tsang A."/>
            <person name="Unkles S.E."/>
            <person name="van de Wiele N."/>
            <person name="van Rossen-Uffink D."/>
            <person name="Oliveira J.V."/>
            <person name="Vesth T.C."/>
            <person name="Visser J."/>
            <person name="Yu J.-H."/>
            <person name="Zhou M."/>
            <person name="Andersen M.R."/>
            <person name="Archer D.B."/>
            <person name="Baker S.E."/>
            <person name="Benoit I."/>
            <person name="Brakhage A.A."/>
            <person name="Braus G.H."/>
            <person name="Fischer R."/>
            <person name="Frisvad J.C."/>
            <person name="Goldman G.H."/>
            <person name="Houbraken J."/>
            <person name="Oakley B."/>
            <person name="Pocsi I."/>
            <person name="Scazzocchio C."/>
            <person name="Seiboth B."/>
            <person name="vanKuyk P.A."/>
            <person name="Wortman J."/>
            <person name="Dyer P.S."/>
            <person name="Grigoriev I.V."/>
        </authorList>
    </citation>
    <scope>NUCLEOTIDE SEQUENCE [LARGE SCALE GENOMIC DNA]</scope>
    <source>
        <strain evidence="8">CBS 593.65</strain>
    </source>
</reference>
<dbReference type="VEuPathDB" id="FungiDB:ASPSYDRAFT_45945"/>
<dbReference type="InterPro" id="IPR011332">
    <property type="entry name" value="Ribosomal_zn-bd"/>
</dbReference>
<dbReference type="STRING" id="1036612.A0A1L9TEW6"/>
<sequence length="60" mass="6888">MAKKAKSRTMAVRLISMAMTGYYRTMSRPRTHRPLSMLKYDPVVKKKVLFLEATKGGRAK</sequence>
<dbReference type="Gene3D" id="2.20.28.120">
    <property type="entry name" value="Ribosomal protein L33"/>
    <property type="match status" value="1"/>
</dbReference>
<protein>
    <recommendedName>
        <fullName evidence="6">Large ribosomal subunit protein bL33m</fullName>
    </recommendedName>
</protein>
<proteinExistence type="inferred from homology"/>
<keyword evidence="5" id="KW-0687">Ribonucleoprotein</keyword>
<evidence type="ECO:0000256" key="2">
    <source>
        <dbReference type="ARBA" id="ARBA00007596"/>
    </source>
</evidence>
<organism evidence="7 8">
    <name type="scientific">Aspergillus sydowii CBS 593.65</name>
    <dbReference type="NCBI Taxonomy" id="1036612"/>
    <lineage>
        <taxon>Eukaryota</taxon>
        <taxon>Fungi</taxon>
        <taxon>Dikarya</taxon>
        <taxon>Ascomycota</taxon>
        <taxon>Pezizomycotina</taxon>
        <taxon>Eurotiomycetes</taxon>
        <taxon>Eurotiomycetidae</taxon>
        <taxon>Eurotiales</taxon>
        <taxon>Aspergillaceae</taxon>
        <taxon>Aspergillus</taxon>
        <taxon>Aspergillus subgen. Nidulantes</taxon>
    </lineage>
</organism>
<dbReference type="AlphaFoldDB" id="A0A1L9TEW6"/>
<dbReference type="PANTHER" id="PTHR47037">
    <property type="entry name" value="39S RIBOSOMAL PROTEIN L33, MITOCHONDRIAL"/>
    <property type="match status" value="1"/>
</dbReference>
<dbReference type="GeneID" id="63763207"/>
<dbReference type="RefSeq" id="XP_040701776.1">
    <property type="nucleotide sequence ID" value="XM_040847134.1"/>
</dbReference>
<comment type="similarity">
    <text evidence="2">Belongs to the bacterial ribosomal protein bL33 family.</text>
</comment>
<dbReference type="GO" id="GO:0005840">
    <property type="term" value="C:ribosome"/>
    <property type="evidence" value="ECO:0007669"/>
    <property type="project" value="UniProtKB-KW"/>
</dbReference>
<evidence type="ECO:0000313" key="8">
    <source>
        <dbReference type="Proteomes" id="UP000184356"/>
    </source>
</evidence>
<dbReference type="InterPro" id="IPR038584">
    <property type="entry name" value="Ribosomal_bL33_sf"/>
</dbReference>
<dbReference type="GO" id="GO:0006412">
    <property type="term" value="P:translation"/>
    <property type="evidence" value="ECO:0007669"/>
    <property type="project" value="InterPro"/>
</dbReference>
<name>A0A1L9TEW6_9EURO</name>
<evidence type="ECO:0000256" key="1">
    <source>
        <dbReference type="ARBA" id="ARBA00004173"/>
    </source>
</evidence>
<evidence type="ECO:0000256" key="5">
    <source>
        <dbReference type="ARBA" id="ARBA00023274"/>
    </source>
</evidence>
<dbReference type="InterPro" id="IPR052008">
    <property type="entry name" value="Mitoribosomal_protein_bL33"/>
</dbReference>
<dbReference type="InterPro" id="IPR001705">
    <property type="entry name" value="Ribosomal_bL33"/>
</dbReference>
<accession>A0A1L9TEW6</accession>
<comment type="subcellular location">
    <subcellularLocation>
        <location evidence="1">Mitochondrion</location>
    </subcellularLocation>
</comment>
<dbReference type="NCBIfam" id="TIGR01023">
    <property type="entry name" value="rpmG_bact"/>
    <property type="match status" value="1"/>
</dbReference>
<keyword evidence="8" id="KW-1185">Reference proteome</keyword>
<dbReference type="Proteomes" id="UP000184356">
    <property type="component" value="Unassembled WGS sequence"/>
</dbReference>
<gene>
    <name evidence="7" type="ORF">ASPSYDRAFT_45945</name>
</gene>
<evidence type="ECO:0000313" key="7">
    <source>
        <dbReference type="EMBL" id="OJJ57970.1"/>
    </source>
</evidence>
<evidence type="ECO:0000256" key="6">
    <source>
        <dbReference type="ARBA" id="ARBA00035275"/>
    </source>
</evidence>
<dbReference type="EMBL" id="KV878587">
    <property type="protein sequence ID" value="OJJ57970.1"/>
    <property type="molecule type" value="Genomic_DNA"/>
</dbReference>
<evidence type="ECO:0000256" key="4">
    <source>
        <dbReference type="ARBA" id="ARBA00023128"/>
    </source>
</evidence>
<dbReference type="SUPFAM" id="SSF57829">
    <property type="entry name" value="Zn-binding ribosomal proteins"/>
    <property type="match status" value="1"/>
</dbReference>
<dbReference type="GO" id="GO:1990904">
    <property type="term" value="C:ribonucleoprotein complex"/>
    <property type="evidence" value="ECO:0007669"/>
    <property type="project" value="UniProtKB-KW"/>
</dbReference>
<dbReference type="OrthoDB" id="275534at2759"/>
<dbReference type="Pfam" id="PF00471">
    <property type="entry name" value="Ribosomal_L33"/>
    <property type="match status" value="1"/>
</dbReference>
<evidence type="ECO:0000256" key="3">
    <source>
        <dbReference type="ARBA" id="ARBA00022980"/>
    </source>
</evidence>